<dbReference type="AlphaFoldDB" id="A0AAV6GXN0"/>
<keyword evidence="3" id="KW-1185">Reference proteome</keyword>
<evidence type="ECO:0000256" key="1">
    <source>
        <dbReference type="SAM" id="MobiDB-lite"/>
    </source>
</evidence>
<gene>
    <name evidence="2" type="ORF">AALO_G00079370</name>
</gene>
<feature type="compositionally biased region" description="Basic and acidic residues" evidence="1">
    <location>
        <begin position="26"/>
        <end position="48"/>
    </location>
</feature>
<organism evidence="2 3">
    <name type="scientific">Alosa alosa</name>
    <name type="common">allis shad</name>
    <dbReference type="NCBI Taxonomy" id="278164"/>
    <lineage>
        <taxon>Eukaryota</taxon>
        <taxon>Metazoa</taxon>
        <taxon>Chordata</taxon>
        <taxon>Craniata</taxon>
        <taxon>Vertebrata</taxon>
        <taxon>Euteleostomi</taxon>
        <taxon>Actinopterygii</taxon>
        <taxon>Neopterygii</taxon>
        <taxon>Teleostei</taxon>
        <taxon>Clupei</taxon>
        <taxon>Clupeiformes</taxon>
        <taxon>Clupeoidei</taxon>
        <taxon>Clupeidae</taxon>
        <taxon>Alosa</taxon>
    </lineage>
</organism>
<comment type="caution">
    <text evidence="2">The sequence shown here is derived from an EMBL/GenBank/DDBJ whole genome shotgun (WGS) entry which is preliminary data.</text>
</comment>
<accession>A0AAV6GXN0</accession>
<dbReference type="Proteomes" id="UP000823561">
    <property type="component" value="Chromosome 6"/>
</dbReference>
<sequence length="144" mass="16421">MAGLLLPTDGTDVFRRFTPESLAAIERRMEEEAAEQERLKELNPKAPEKDEEDDENLPKPSSDLEAGKALPFIYGDLPPELFNIPLEELDPYYQAQKTFIVINKGNTIFRFNAEPACYCLSPFSIVRQIAIKVLIHSYPYCLLQ</sequence>
<protein>
    <submittedName>
        <fullName evidence="2">Uncharacterized protein</fullName>
    </submittedName>
</protein>
<proteinExistence type="predicted"/>
<reference evidence="2" key="1">
    <citation type="submission" date="2020-10" db="EMBL/GenBank/DDBJ databases">
        <title>Chromosome-scale genome assembly of the Allis shad, Alosa alosa.</title>
        <authorList>
            <person name="Margot Z."/>
            <person name="Christophe K."/>
            <person name="Cabau C."/>
            <person name="Louis A."/>
            <person name="Berthelot C."/>
            <person name="Parey E."/>
            <person name="Roest Crollius H."/>
            <person name="Montfort J."/>
            <person name="Robinson-Rechavi M."/>
            <person name="Bucao C."/>
            <person name="Bouchez O."/>
            <person name="Gislard M."/>
            <person name="Lluch J."/>
            <person name="Milhes M."/>
            <person name="Lampietro C."/>
            <person name="Lopez Roques C."/>
            <person name="Donnadieu C."/>
            <person name="Braasch I."/>
            <person name="Desvignes T."/>
            <person name="Postlethwait J."/>
            <person name="Bobe J."/>
            <person name="Guiguen Y."/>
        </authorList>
    </citation>
    <scope>NUCLEOTIDE SEQUENCE</scope>
    <source>
        <strain evidence="2">M-15738</strain>
        <tissue evidence="2">Blood</tissue>
    </source>
</reference>
<evidence type="ECO:0000313" key="3">
    <source>
        <dbReference type="Proteomes" id="UP000823561"/>
    </source>
</evidence>
<feature type="region of interest" description="Disordered" evidence="1">
    <location>
        <begin position="26"/>
        <end position="65"/>
    </location>
</feature>
<dbReference type="EMBL" id="JADWDJ010000006">
    <property type="protein sequence ID" value="KAG5279584.1"/>
    <property type="molecule type" value="Genomic_DNA"/>
</dbReference>
<feature type="non-terminal residue" evidence="2">
    <location>
        <position position="144"/>
    </location>
</feature>
<evidence type="ECO:0000313" key="2">
    <source>
        <dbReference type="EMBL" id="KAG5279584.1"/>
    </source>
</evidence>
<name>A0AAV6GXN0_9TELE</name>